<feature type="compositionally biased region" description="Basic and acidic residues" evidence="1">
    <location>
        <begin position="9"/>
        <end position="24"/>
    </location>
</feature>
<feature type="compositionally biased region" description="Acidic residues" evidence="1">
    <location>
        <begin position="53"/>
        <end position="71"/>
    </location>
</feature>
<comment type="caution">
    <text evidence="2">The sequence shown here is derived from an EMBL/GenBank/DDBJ whole genome shotgun (WGS) entry which is preliminary data.</text>
</comment>
<feature type="compositionally biased region" description="Acidic residues" evidence="1">
    <location>
        <begin position="25"/>
        <end position="37"/>
    </location>
</feature>
<feature type="compositionally biased region" description="Low complexity" evidence="1">
    <location>
        <begin position="583"/>
        <end position="602"/>
    </location>
</feature>
<feature type="region of interest" description="Disordered" evidence="1">
    <location>
        <begin position="565"/>
        <end position="607"/>
    </location>
</feature>
<dbReference type="AlphaFoldDB" id="A0A3M7AS57"/>
<reference evidence="2 3" key="1">
    <citation type="journal article" date="2018" name="BMC Genomics">
        <title>Genomic evidence for intraspecific hybridization in a clonal and extremely halotolerant yeast.</title>
        <authorList>
            <person name="Gostincar C."/>
            <person name="Stajich J.E."/>
            <person name="Zupancic J."/>
            <person name="Zalar P."/>
            <person name="Gunde-Cimerman N."/>
        </authorList>
    </citation>
    <scope>NUCLEOTIDE SEQUENCE [LARGE SCALE GENOMIC DNA]</scope>
    <source>
        <strain evidence="2 3">EXF-151</strain>
    </source>
</reference>
<name>A0A3M7AS57_HORWE</name>
<feature type="compositionally biased region" description="Basic residues" evidence="1">
    <location>
        <begin position="92"/>
        <end position="103"/>
    </location>
</feature>
<feature type="region of interest" description="Disordered" evidence="1">
    <location>
        <begin position="685"/>
        <end position="728"/>
    </location>
</feature>
<dbReference type="VEuPathDB" id="FungiDB:BTJ68_13719"/>
<feature type="compositionally biased region" description="Low complexity" evidence="1">
    <location>
        <begin position="76"/>
        <end position="91"/>
    </location>
</feature>
<dbReference type="PANTHER" id="PTHR22684">
    <property type="entry name" value="NULP1-RELATED"/>
    <property type="match status" value="1"/>
</dbReference>
<dbReference type="GO" id="GO:1990112">
    <property type="term" value="C:RQC complex"/>
    <property type="evidence" value="ECO:0007669"/>
    <property type="project" value="TreeGrafter"/>
</dbReference>
<proteinExistence type="predicted"/>
<evidence type="ECO:0000313" key="2">
    <source>
        <dbReference type="EMBL" id="RMY30237.1"/>
    </source>
</evidence>
<evidence type="ECO:0000313" key="3">
    <source>
        <dbReference type="Proteomes" id="UP000270230"/>
    </source>
</evidence>
<protein>
    <submittedName>
        <fullName evidence="2">Uncharacterized protein</fullName>
    </submittedName>
</protein>
<organism evidence="2 3">
    <name type="scientific">Hortaea werneckii</name>
    <name type="common">Black yeast</name>
    <name type="synonym">Cladosporium werneckii</name>
    <dbReference type="NCBI Taxonomy" id="91943"/>
    <lineage>
        <taxon>Eukaryota</taxon>
        <taxon>Fungi</taxon>
        <taxon>Dikarya</taxon>
        <taxon>Ascomycota</taxon>
        <taxon>Pezizomycotina</taxon>
        <taxon>Dothideomycetes</taxon>
        <taxon>Dothideomycetidae</taxon>
        <taxon>Mycosphaerellales</taxon>
        <taxon>Teratosphaeriaceae</taxon>
        <taxon>Hortaea</taxon>
    </lineage>
</organism>
<sequence>MSSRALRKAQREREEQDRLEKLEQEAAELEEEDDGDDQAPAPAAAKSAFAMLQEDEDEDDGGAALDDDDGQHEDAASSIPPSSATTGGSKSKNNKKKKKKKAKATAEEGLPGVDDNMDEIDQALKQLSANGHADQTGTTNAGVDQKLDETSRLLAIDTNQLHAQNEMRRLFGRAALEQRDDDEEDPAPQNVGGNRRQQRRVQQVGLAQALRGQGGAGGRAGGLSAMALRRNIFIQGKEDWPIATGGGLAMEVEEKRADGTVLYRFVHNSFYQDVQSQFEMCVESMDPNRLVMLLRHNPYHISTLLQVSEIAKQDRDHATSGDLLERALFSMGRAAHSTFAKNLAEGKARLDFRRSENREFWLAAWRYMQNLSMRGTWRTVYEWAKLLYALAPEEDPYALWLVLDQYALRSRQDLDFLNLSKNASLKEVHQNMPNIALSQGLAEYRAGNKFKGQQALFTAIGKHPWVIARLMQELNLDPPPTIWGKEPRTEKENLYTELYALRAKDLWNTPENCALLTETASALPPELHPADPDTSPISTPQARHVLLSDSPPLIALLPRSFTARMTSASDPLPPSDAYPPPTSTTNPSRRPAAPPGIGAQPPTHLGTPAQNLRELQGLYSFFSSLFPWFNPVGDSAEADGAGLEANPPQPPDEETVAERIRESGVSEEVVVERTQRMMVLQAALLGEEEPREEEIARARAEGEDERDGGVDGRRAERRQAWVEEGEED</sequence>
<feature type="region of interest" description="Disordered" evidence="1">
    <location>
        <begin position="1"/>
        <end position="116"/>
    </location>
</feature>
<dbReference type="Proteomes" id="UP000270230">
    <property type="component" value="Unassembled WGS sequence"/>
</dbReference>
<dbReference type="GO" id="GO:1990116">
    <property type="term" value="P:ribosome-associated ubiquitin-dependent protein catabolic process"/>
    <property type="evidence" value="ECO:0007669"/>
    <property type="project" value="TreeGrafter"/>
</dbReference>
<feature type="compositionally biased region" description="Low complexity" evidence="1">
    <location>
        <begin position="38"/>
        <end position="52"/>
    </location>
</feature>
<dbReference type="InterPro" id="IPR006994">
    <property type="entry name" value="TCF25/Rqc1"/>
</dbReference>
<gene>
    <name evidence="2" type="ORF">D0865_15307</name>
</gene>
<evidence type="ECO:0000256" key="1">
    <source>
        <dbReference type="SAM" id="MobiDB-lite"/>
    </source>
</evidence>
<feature type="region of interest" description="Disordered" evidence="1">
    <location>
        <begin position="177"/>
        <end position="200"/>
    </location>
</feature>
<accession>A0A3M7AS57</accession>
<dbReference type="PANTHER" id="PTHR22684:SF0">
    <property type="entry name" value="RIBOSOME QUALITY CONTROL COMPLEX SUBUNIT TCF25"/>
    <property type="match status" value="1"/>
</dbReference>
<dbReference type="GO" id="GO:0072344">
    <property type="term" value="P:rescue of stalled ribosome"/>
    <property type="evidence" value="ECO:0007669"/>
    <property type="project" value="TreeGrafter"/>
</dbReference>
<dbReference type="EMBL" id="QWIN01002477">
    <property type="protein sequence ID" value="RMY30237.1"/>
    <property type="molecule type" value="Genomic_DNA"/>
</dbReference>
<dbReference type="OrthoDB" id="205993at2759"/>
<feature type="compositionally biased region" description="Basic and acidic residues" evidence="1">
    <location>
        <begin position="693"/>
        <end position="721"/>
    </location>
</feature>
<dbReference type="Pfam" id="PF04910">
    <property type="entry name" value="Tcf25"/>
    <property type="match status" value="1"/>
</dbReference>
<feature type="compositionally biased region" description="Pro residues" evidence="1">
    <location>
        <begin position="571"/>
        <end position="582"/>
    </location>
</feature>
<feature type="compositionally biased region" description="Low complexity" evidence="1">
    <location>
        <begin position="189"/>
        <end position="200"/>
    </location>
</feature>